<reference evidence="2" key="1">
    <citation type="submission" date="2022-01" db="EMBL/GenBank/DDBJ databases">
        <title>Jiella avicenniae sp. nov., a novel endophytic bacterium isolated from bark of Avicennia marina.</title>
        <authorList>
            <person name="Tuo L."/>
        </authorList>
    </citation>
    <scope>NUCLEOTIDE SEQUENCE</scope>
    <source>
        <strain evidence="2">CBK1P-4</strain>
    </source>
</reference>
<evidence type="ECO:0000313" key="2">
    <source>
        <dbReference type="EMBL" id="MCE7028110.1"/>
    </source>
</evidence>
<protein>
    <submittedName>
        <fullName evidence="2">Uncharacterized protein</fullName>
    </submittedName>
</protein>
<dbReference type="RefSeq" id="WP_233719260.1">
    <property type="nucleotide sequence ID" value="NZ_JAJUWU010000007.1"/>
</dbReference>
<feature type="signal peptide" evidence="1">
    <location>
        <begin position="1"/>
        <end position="28"/>
    </location>
</feature>
<dbReference type="EMBL" id="JAJUWU010000007">
    <property type="protein sequence ID" value="MCE7028110.1"/>
    <property type="molecule type" value="Genomic_DNA"/>
</dbReference>
<feature type="chain" id="PRO_5040730920" evidence="1">
    <location>
        <begin position="29"/>
        <end position="95"/>
    </location>
</feature>
<organism evidence="2 3">
    <name type="scientific">Jiella avicenniae</name>
    <dbReference type="NCBI Taxonomy" id="2907202"/>
    <lineage>
        <taxon>Bacteria</taxon>
        <taxon>Pseudomonadati</taxon>
        <taxon>Pseudomonadota</taxon>
        <taxon>Alphaproteobacteria</taxon>
        <taxon>Hyphomicrobiales</taxon>
        <taxon>Aurantimonadaceae</taxon>
        <taxon>Jiella</taxon>
    </lineage>
</organism>
<evidence type="ECO:0000313" key="3">
    <source>
        <dbReference type="Proteomes" id="UP001139035"/>
    </source>
</evidence>
<sequence length="95" mass="9922">MTRPTTVPPRRPAVSLAAIALAAVAALAAGHVAAQKKDDAAYSAADLAGTWTYRSFHNYPERIGDDPGRALALFFAEAAFEFAPASGDSFKGVID</sequence>
<name>A0A9X1NYJ0_9HYPH</name>
<evidence type="ECO:0000256" key="1">
    <source>
        <dbReference type="SAM" id="SignalP"/>
    </source>
</evidence>
<accession>A0A9X1NYJ0</accession>
<keyword evidence="1" id="KW-0732">Signal</keyword>
<keyword evidence="3" id="KW-1185">Reference proteome</keyword>
<comment type="caution">
    <text evidence="2">The sequence shown here is derived from an EMBL/GenBank/DDBJ whole genome shotgun (WGS) entry which is preliminary data.</text>
</comment>
<proteinExistence type="predicted"/>
<gene>
    <name evidence="2" type="ORF">LZD57_08930</name>
</gene>
<dbReference type="AlphaFoldDB" id="A0A9X1NYJ0"/>
<dbReference type="Proteomes" id="UP001139035">
    <property type="component" value="Unassembled WGS sequence"/>
</dbReference>